<dbReference type="PANTHER" id="PTHR30545:SF2">
    <property type="entry name" value="SUGAR FERMENTATION STIMULATION PROTEIN A"/>
    <property type="match status" value="1"/>
</dbReference>
<dbReference type="Pfam" id="PF03749">
    <property type="entry name" value="SfsA"/>
    <property type="match status" value="1"/>
</dbReference>
<feature type="domain" description="Sugar fermentation stimulation protein C-terminal" evidence="2">
    <location>
        <begin position="85"/>
        <end position="222"/>
    </location>
</feature>
<evidence type="ECO:0000259" key="3">
    <source>
        <dbReference type="Pfam" id="PF17746"/>
    </source>
</evidence>
<evidence type="ECO:0000259" key="2">
    <source>
        <dbReference type="Pfam" id="PF03749"/>
    </source>
</evidence>
<dbReference type="NCBIfam" id="TIGR00230">
    <property type="entry name" value="sfsA"/>
    <property type="match status" value="1"/>
</dbReference>
<dbReference type="InterPro" id="IPR041465">
    <property type="entry name" value="SfsA_N"/>
</dbReference>
<feature type="domain" description="SfsA N-terminal OB" evidence="3">
    <location>
        <begin position="13"/>
        <end position="80"/>
    </location>
</feature>
<proteinExistence type="inferred from homology"/>
<dbReference type="Gene3D" id="3.40.1350.60">
    <property type="match status" value="1"/>
</dbReference>
<dbReference type="InterPro" id="IPR040452">
    <property type="entry name" value="SfsA_C"/>
</dbReference>
<organism evidence="4 5">
    <name type="scientific">Paraglaciecola mesophila</name>
    <dbReference type="NCBI Taxonomy" id="197222"/>
    <lineage>
        <taxon>Bacteria</taxon>
        <taxon>Pseudomonadati</taxon>
        <taxon>Pseudomonadota</taxon>
        <taxon>Gammaproteobacteria</taxon>
        <taxon>Alteromonadales</taxon>
        <taxon>Alteromonadaceae</taxon>
        <taxon>Paraglaciecola</taxon>
    </lineage>
</organism>
<accession>A0ABU9SZS1</accession>
<comment type="similarity">
    <text evidence="1">Belongs to the SfsA family.</text>
</comment>
<dbReference type="EMBL" id="JBBMQS010000010">
    <property type="protein sequence ID" value="MEM5499004.1"/>
    <property type="molecule type" value="Genomic_DNA"/>
</dbReference>
<protein>
    <recommendedName>
        <fullName evidence="1">Sugar fermentation stimulation protein homolog</fullName>
    </recommendedName>
</protein>
<dbReference type="CDD" id="cd22359">
    <property type="entry name" value="SfsA-like_bacterial"/>
    <property type="match status" value="1"/>
</dbReference>
<dbReference type="Gene3D" id="2.40.50.580">
    <property type="match status" value="1"/>
</dbReference>
<evidence type="ECO:0000313" key="5">
    <source>
        <dbReference type="Proteomes" id="UP001461163"/>
    </source>
</evidence>
<sequence length="234" mass="26260">MQFYNSLIEGILVKRYKRFLTDVTLLNGEEVVAHCPNTGAMTGCAEPGMQVWLSPSNNPKRKLGYTWELGVTHQGHWIGINTNNANKIVAEALATHAIQELQGYETIRPEVRFGHENSRIDFLLSSSDKKDCYVEVKSVTLLEEGQGYFPDAKTVRGQKHLRELAAMVEQGYRAVLLFCVQHSGIHSVKVAENIDPKYAQMFKHAVDVGVEVLAYSCAINEQNITLNQRLPMIV</sequence>
<dbReference type="HAMAP" id="MF_00095">
    <property type="entry name" value="SfsA"/>
    <property type="match status" value="1"/>
</dbReference>
<keyword evidence="5" id="KW-1185">Reference proteome</keyword>
<dbReference type="RefSeq" id="WP_006992955.1">
    <property type="nucleotide sequence ID" value="NZ_JBBMQS010000010.1"/>
</dbReference>
<dbReference type="Pfam" id="PF17746">
    <property type="entry name" value="SfsA_N"/>
    <property type="match status" value="1"/>
</dbReference>
<name>A0ABU9SZS1_9ALTE</name>
<evidence type="ECO:0000256" key="1">
    <source>
        <dbReference type="HAMAP-Rule" id="MF_00095"/>
    </source>
</evidence>
<dbReference type="InterPro" id="IPR005224">
    <property type="entry name" value="SfsA"/>
</dbReference>
<reference evidence="4 5" key="1">
    <citation type="submission" date="2024-03" db="EMBL/GenBank/DDBJ databases">
        <title>Community enrichment and isolation of bacterial strains for fucoidan degradation.</title>
        <authorList>
            <person name="Sichert A."/>
        </authorList>
    </citation>
    <scope>NUCLEOTIDE SEQUENCE [LARGE SCALE GENOMIC DNA]</scope>
    <source>
        <strain evidence="4 5">AS12</strain>
    </source>
</reference>
<evidence type="ECO:0000313" key="4">
    <source>
        <dbReference type="EMBL" id="MEM5499004.1"/>
    </source>
</evidence>
<dbReference type="PANTHER" id="PTHR30545">
    <property type="entry name" value="SUGAR FERMENTATION STIMULATION PROTEIN A"/>
    <property type="match status" value="1"/>
</dbReference>
<comment type="caution">
    <text evidence="4">The sequence shown here is derived from an EMBL/GenBank/DDBJ whole genome shotgun (WGS) entry which is preliminary data.</text>
</comment>
<dbReference type="Proteomes" id="UP001461163">
    <property type="component" value="Unassembled WGS sequence"/>
</dbReference>
<gene>
    <name evidence="1 4" type="primary">sfsA</name>
    <name evidence="4" type="ORF">WNY77_16460</name>
</gene>